<dbReference type="OrthoDB" id="10547845at2759"/>
<evidence type="ECO:0000256" key="1">
    <source>
        <dbReference type="SAM" id="Phobius"/>
    </source>
</evidence>
<keyword evidence="3" id="KW-1185">Reference proteome</keyword>
<name>A0A6J8CB20_MYTCO</name>
<reference evidence="2 3" key="1">
    <citation type="submission" date="2020-06" db="EMBL/GenBank/DDBJ databases">
        <authorList>
            <person name="Li R."/>
            <person name="Bekaert M."/>
        </authorList>
    </citation>
    <scope>NUCLEOTIDE SEQUENCE [LARGE SCALE GENOMIC DNA]</scope>
    <source>
        <strain evidence="3">wild</strain>
    </source>
</reference>
<accession>A0A6J8CB20</accession>
<dbReference type="Proteomes" id="UP000507470">
    <property type="component" value="Unassembled WGS sequence"/>
</dbReference>
<evidence type="ECO:0000313" key="3">
    <source>
        <dbReference type="Proteomes" id="UP000507470"/>
    </source>
</evidence>
<evidence type="ECO:0008006" key="4">
    <source>
        <dbReference type="Google" id="ProtNLM"/>
    </source>
</evidence>
<keyword evidence="1" id="KW-1133">Transmembrane helix</keyword>
<protein>
    <recommendedName>
        <fullName evidence="4">EB domain-containing protein</fullName>
    </recommendedName>
</protein>
<keyword evidence="1" id="KW-0472">Membrane</keyword>
<feature type="transmembrane region" description="Helical" evidence="1">
    <location>
        <begin position="223"/>
        <end position="244"/>
    </location>
</feature>
<keyword evidence="1" id="KW-0812">Transmembrane</keyword>
<proteinExistence type="predicted"/>
<sequence>MYSSVPAKKEAKNLLARFVGIWMVFVIFIAVGVEGAPYDGNCTTESCTEENNACSNDTCICNPESFRRASPPSCVKKIELNAVCMEGDECADTLAICDLHKLKCLCTQRYFEKNDGTCAARINYLEHTCDATQSASDQCIPTNSECRMDGTARCLCKTTYYAFRRVCRIRKSPNASCRTNQCVIHAKCTNDSCKCDADYEATPIISPTMCSYSSGVKFAALPYMYVVPFLVSMLFFFAECLLMLK</sequence>
<dbReference type="EMBL" id="CACVKT020005054">
    <property type="protein sequence ID" value="CAC5392731.1"/>
    <property type="molecule type" value="Genomic_DNA"/>
</dbReference>
<organism evidence="2 3">
    <name type="scientific">Mytilus coruscus</name>
    <name type="common">Sea mussel</name>
    <dbReference type="NCBI Taxonomy" id="42192"/>
    <lineage>
        <taxon>Eukaryota</taxon>
        <taxon>Metazoa</taxon>
        <taxon>Spiralia</taxon>
        <taxon>Lophotrochozoa</taxon>
        <taxon>Mollusca</taxon>
        <taxon>Bivalvia</taxon>
        <taxon>Autobranchia</taxon>
        <taxon>Pteriomorphia</taxon>
        <taxon>Mytilida</taxon>
        <taxon>Mytiloidea</taxon>
        <taxon>Mytilidae</taxon>
        <taxon>Mytilinae</taxon>
        <taxon>Mytilus</taxon>
    </lineage>
</organism>
<gene>
    <name evidence="2" type="ORF">MCOR_27649</name>
</gene>
<evidence type="ECO:0000313" key="2">
    <source>
        <dbReference type="EMBL" id="CAC5392731.1"/>
    </source>
</evidence>
<dbReference type="AlphaFoldDB" id="A0A6J8CB20"/>
<feature type="transmembrane region" description="Helical" evidence="1">
    <location>
        <begin position="14"/>
        <end position="33"/>
    </location>
</feature>